<keyword evidence="3" id="KW-1185">Reference proteome</keyword>
<dbReference type="EMBL" id="JAEPRD010000004">
    <property type="protein sequence ID" value="KAG2213199.1"/>
    <property type="molecule type" value="Genomic_DNA"/>
</dbReference>
<keyword evidence="1" id="KW-0732">Signal</keyword>
<feature type="chain" id="PRO_5034224365" description="CARDB domain-containing protein" evidence="1">
    <location>
        <begin position="23"/>
        <end position="167"/>
    </location>
</feature>
<protein>
    <recommendedName>
        <fullName evidence="4">CARDB domain-containing protein</fullName>
    </recommendedName>
</protein>
<reference evidence="2" key="1">
    <citation type="submission" date="2020-12" db="EMBL/GenBank/DDBJ databases">
        <title>Metabolic potential, ecology and presence of endohyphal bacteria is reflected in genomic diversity of Mucoromycotina.</title>
        <authorList>
            <person name="Muszewska A."/>
            <person name="Okrasinska A."/>
            <person name="Steczkiewicz K."/>
            <person name="Drgas O."/>
            <person name="Orlowska M."/>
            <person name="Perlinska-Lenart U."/>
            <person name="Aleksandrzak-Piekarczyk T."/>
            <person name="Szatraj K."/>
            <person name="Zielenkiewicz U."/>
            <person name="Pilsyk S."/>
            <person name="Malc E."/>
            <person name="Mieczkowski P."/>
            <person name="Kruszewska J.S."/>
            <person name="Biernat P."/>
            <person name="Pawlowska J."/>
        </authorList>
    </citation>
    <scope>NUCLEOTIDE SEQUENCE</scope>
    <source>
        <strain evidence="2">WA0000017839</strain>
    </source>
</reference>
<dbReference type="AlphaFoldDB" id="A0A8H7RLK8"/>
<proteinExistence type="predicted"/>
<evidence type="ECO:0008006" key="4">
    <source>
        <dbReference type="Google" id="ProtNLM"/>
    </source>
</evidence>
<dbReference type="Proteomes" id="UP000603453">
    <property type="component" value="Unassembled WGS sequence"/>
</dbReference>
<dbReference type="OrthoDB" id="2278235at2759"/>
<organism evidence="2 3">
    <name type="scientific">Mucor saturninus</name>
    <dbReference type="NCBI Taxonomy" id="64648"/>
    <lineage>
        <taxon>Eukaryota</taxon>
        <taxon>Fungi</taxon>
        <taxon>Fungi incertae sedis</taxon>
        <taxon>Mucoromycota</taxon>
        <taxon>Mucoromycotina</taxon>
        <taxon>Mucoromycetes</taxon>
        <taxon>Mucorales</taxon>
        <taxon>Mucorineae</taxon>
        <taxon>Mucoraceae</taxon>
        <taxon>Mucor</taxon>
    </lineage>
</organism>
<feature type="signal peptide" evidence="1">
    <location>
        <begin position="1"/>
        <end position="22"/>
    </location>
</feature>
<gene>
    <name evidence="2" type="ORF">INT47_011348</name>
</gene>
<comment type="caution">
    <text evidence="2">The sequence shown here is derived from an EMBL/GenBank/DDBJ whole genome shotgun (WGS) entry which is preliminary data.</text>
</comment>
<evidence type="ECO:0000313" key="3">
    <source>
        <dbReference type="Proteomes" id="UP000603453"/>
    </source>
</evidence>
<sequence>MINRKTLVICLALIALCQFVKAQLGPEIISPVQNATVEPGQKIDIVYQYQNMGAGNYTIDVQLWQDAAVSIPINDVVIDQPIASGNSSGVKVSFLLNSTYSWKVPHGLNETFWLTVTEGAQTPFYNKGVNLRSRPVMLHTSAASTLITKPESIAVVFIVSLITLVLL</sequence>
<accession>A0A8H7RLK8</accession>
<evidence type="ECO:0000313" key="2">
    <source>
        <dbReference type="EMBL" id="KAG2213199.1"/>
    </source>
</evidence>
<name>A0A8H7RLK8_9FUNG</name>
<evidence type="ECO:0000256" key="1">
    <source>
        <dbReference type="SAM" id="SignalP"/>
    </source>
</evidence>